<organism evidence="2 3">
    <name type="scientific">Candidula unifasciata</name>
    <dbReference type="NCBI Taxonomy" id="100452"/>
    <lineage>
        <taxon>Eukaryota</taxon>
        <taxon>Metazoa</taxon>
        <taxon>Spiralia</taxon>
        <taxon>Lophotrochozoa</taxon>
        <taxon>Mollusca</taxon>
        <taxon>Gastropoda</taxon>
        <taxon>Heterobranchia</taxon>
        <taxon>Euthyneura</taxon>
        <taxon>Panpulmonata</taxon>
        <taxon>Eupulmonata</taxon>
        <taxon>Stylommatophora</taxon>
        <taxon>Helicina</taxon>
        <taxon>Helicoidea</taxon>
        <taxon>Geomitridae</taxon>
        <taxon>Candidula</taxon>
    </lineage>
</organism>
<feature type="compositionally biased region" description="Low complexity" evidence="1">
    <location>
        <begin position="32"/>
        <end position="45"/>
    </location>
</feature>
<keyword evidence="3" id="KW-1185">Reference proteome</keyword>
<feature type="region of interest" description="Disordered" evidence="1">
    <location>
        <begin position="1"/>
        <end position="45"/>
    </location>
</feature>
<reference evidence="2" key="1">
    <citation type="submission" date="2021-04" db="EMBL/GenBank/DDBJ databases">
        <authorList>
            <consortium name="Molecular Ecology Group"/>
        </authorList>
    </citation>
    <scope>NUCLEOTIDE SEQUENCE</scope>
</reference>
<sequence length="97" mass="10822">MSRRHISQSDMSVKTKRRRIECGMSDEESENENQNNHSDSQGSIVESSLVESSLLSVEKSQPLVGVITRVSMNNFMCHSRLEVSLGSHVNFIVGRNG</sequence>
<dbReference type="AlphaFoldDB" id="A0A8S4A1W8"/>
<evidence type="ECO:0000256" key="1">
    <source>
        <dbReference type="SAM" id="MobiDB-lite"/>
    </source>
</evidence>
<name>A0A8S4A1W8_9EUPU</name>
<evidence type="ECO:0000313" key="3">
    <source>
        <dbReference type="Proteomes" id="UP000678393"/>
    </source>
</evidence>
<gene>
    <name evidence="2" type="ORF">CUNI_LOCUS21451</name>
</gene>
<comment type="caution">
    <text evidence="2">The sequence shown here is derived from an EMBL/GenBank/DDBJ whole genome shotgun (WGS) entry which is preliminary data.</text>
</comment>
<proteinExistence type="predicted"/>
<dbReference type="Proteomes" id="UP000678393">
    <property type="component" value="Unassembled WGS sequence"/>
</dbReference>
<dbReference type="Gene3D" id="3.40.50.300">
    <property type="entry name" value="P-loop containing nucleotide triphosphate hydrolases"/>
    <property type="match status" value="1"/>
</dbReference>
<protein>
    <submittedName>
        <fullName evidence="2">Uncharacterized protein</fullName>
    </submittedName>
</protein>
<feature type="non-terminal residue" evidence="2">
    <location>
        <position position="1"/>
    </location>
</feature>
<dbReference type="EMBL" id="CAJHNH020008467">
    <property type="protein sequence ID" value="CAG5135893.1"/>
    <property type="molecule type" value="Genomic_DNA"/>
</dbReference>
<dbReference type="OrthoDB" id="10072614at2759"/>
<accession>A0A8S4A1W8</accession>
<evidence type="ECO:0000313" key="2">
    <source>
        <dbReference type="EMBL" id="CAG5135893.1"/>
    </source>
</evidence>
<dbReference type="InterPro" id="IPR027417">
    <property type="entry name" value="P-loop_NTPase"/>
</dbReference>